<feature type="coiled-coil region" evidence="1">
    <location>
        <begin position="6"/>
        <end position="38"/>
    </location>
</feature>
<proteinExistence type="predicted"/>
<keyword evidence="3" id="KW-1185">Reference proteome</keyword>
<keyword evidence="1" id="KW-0175">Coiled coil</keyword>
<evidence type="ECO:0000313" key="3">
    <source>
        <dbReference type="Proteomes" id="UP000003423"/>
    </source>
</evidence>
<accession>I3D3C8</accession>
<gene>
    <name evidence="2" type="ORF">BD31_I0357</name>
</gene>
<dbReference type="PATRIC" id="fig|859350.6.peg.719"/>
<name>I3D3C8_9ARCH</name>
<dbReference type="Proteomes" id="UP000003423">
    <property type="component" value="Unassembled WGS sequence"/>
</dbReference>
<dbReference type="AlphaFoldDB" id="I3D3C8"/>
<organism evidence="2 3">
    <name type="scientific">Candidatus Nitrosopumilus salarius BD31</name>
    <dbReference type="NCBI Taxonomy" id="859350"/>
    <lineage>
        <taxon>Archaea</taxon>
        <taxon>Nitrososphaerota</taxon>
        <taxon>Nitrososphaeria</taxon>
        <taxon>Nitrosopumilales</taxon>
        <taxon>Nitrosopumilaceae</taxon>
        <taxon>Nitrosopumilus</taxon>
    </lineage>
</organism>
<protein>
    <submittedName>
        <fullName evidence="2">Uncharacterized protein</fullName>
    </submittedName>
</protein>
<dbReference type="EMBL" id="AEXL02000075">
    <property type="protein sequence ID" value="EIJ66221.1"/>
    <property type="molecule type" value="Genomic_DNA"/>
</dbReference>
<reference evidence="2 3" key="1">
    <citation type="journal article" date="2012" name="J. Bacteriol.">
        <title>Genome sequence of "Candidatus Nitrosopumilus salaria" BD31, an ammonia-oxidizing archaeon from the San Francisco Bay estuary.</title>
        <authorList>
            <person name="Mosier A.C."/>
            <person name="Allen E.E."/>
            <person name="Kim M."/>
            <person name="Ferriera S."/>
            <person name="Francis C.A."/>
        </authorList>
    </citation>
    <scope>NUCLEOTIDE SEQUENCE [LARGE SCALE GENOMIC DNA]</scope>
    <source>
        <strain evidence="2 3">BD31</strain>
    </source>
</reference>
<dbReference type="RefSeq" id="WP_008298594.1">
    <property type="nucleotide sequence ID" value="NZ_AEXL02000075.1"/>
</dbReference>
<evidence type="ECO:0000313" key="2">
    <source>
        <dbReference type="EMBL" id="EIJ66221.1"/>
    </source>
</evidence>
<evidence type="ECO:0000256" key="1">
    <source>
        <dbReference type="SAM" id="Coils"/>
    </source>
</evidence>
<sequence>MKKTELRKLIGDYKEIKRKMEKSNNNKLKEKLEVIEHRYYHETGKTLNGNLQEIT</sequence>
<comment type="caution">
    <text evidence="2">The sequence shown here is derived from an EMBL/GenBank/DDBJ whole genome shotgun (WGS) entry which is preliminary data.</text>
</comment>